<sequence length="276" mass="29561">MRITGKIAVVASALAAAGVATTPAATAQATSAQAAPAWVAYYGLTAAKSAERVRQLEEQGYRPITVNVSDGEKYAAVWIKDGSSTEWGIWQGMTAEEYRQRFDAGLRSGAQPVSVSATGPADSAVFTVIFEKKKGDFLAKSNLTPARFAAVNKEAAAKGLALSSVDAFGTAGDVRYAAVWSANTGGAWNYTYGKSRQQHEAEVYAKKEEGYRPVRASVAPDGTYAAVWRKDGVKSWAHYVDMSASGYQKRFDDLKGKGLHPVQVNAENGKYVAIWE</sequence>
<feature type="signal peptide" evidence="1">
    <location>
        <begin position="1"/>
        <end position="27"/>
    </location>
</feature>
<gene>
    <name evidence="2" type="ORF">GCM10022224_088950</name>
</gene>
<dbReference type="EMBL" id="BAAAZP010000204">
    <property type="protein sequence ID" value="GAA3709637.1"/>
    <property type="molecule type" value="Genomic_DNA"/>
</dbReference>
<keyword evidence="1" id="KW-0732">Signal</keyword>
<name>A0ABP7DVE8_9ACTN</name>
<dbReference type="RefSeq" id="WP_344893289.1">
    <property type="nucleotide sequence ID" value="NZ_BAAAZP010000204.1"/>
</dbReference>
<proteinExistence type="predicted"/>
<accession>A0ABP7DVE8</accession>
<comment type="caution">
    <text evidence="2">The sequence shown here is derived from an EMBL/GenBank/DDBJ whole genome shotgun (WGS) entry which is preliminary data.</text>
</comment>
<feature type="chain" id="PRO_5046414160" evidence="1">
    <location>
        <begin position="28"/>
        <end position="276"/>
    </location>
</feature>
<keyword evidence="3" id="KW-1185">Reference proteome</keyword>
<dbReference type="Proteomes" id="UP001500902">
    <property type="component" value="Unassembled WGS sequence"/>
</dbReference>
<dbReference type="InterPro" id="IPR049511">
    <property type="entry name" value="PGH-like_rpt"/>
</dbReference>
<dbReference type="Pfam" id="PF17660">
    <property type="entry name" value="BTRD1"/>
    <property type="match status" value="5"/>
</dbReference>
<protein>
    <submittedName>
        <fullName evidence="2">Uncharacterized protein</fullName>
    </submittedName>
</protein>
<reference evidence="3" key="1">
    <citation type="journal article" date="2019" name="Int. J. Syst. Evol. Microbiol.">
        <title>The Global Catalogue of Microorganisms (GCM) 10K type strain sequencing project: providing services to taxonomists for standard genome sequencing and annotation.</title>
        <authorList>
            <consortium name="The Broad Institute Genomics Platform"/>
            <consortium name="The Broad Institute Genome Sequencing Center for Infectious Disease"/>
            <person name="Wu L."/>
            <person name="Ma J."/>
        </authorList>
    </citation>
    <scope>NUCLEOTIDE SEQUENCE [LARGE SCALE GENOMIC DNA]</scope>
    <source>
        <strain evidence="3">JCM 16904</strain>
    </source>
</reference>
<organism evidence="2 3">
    <name type="scientific">Nonomuraea antimicrobica</name>
    <dbReference type="NCBI Taxonomy" id="561173"/>
    <lineage>
        <taxon>Bacteria</taxon>
        <taxon>Bacillati</taxon>
        <taxon>Actinomycetota</taxon>
        <taxon>Actinomycetes</taxon>
        <taxon>Streptosporangiales</taxon>
        <taxon>Streptosporangiaceae</taxon>
        <taxon>Nonomuraea</taxon>
    </lineage>
</organism>
<evidence type="ECO:0000313" key="2">
    <source>
        <dbReference type="EMBL" id="GAA3709637.1"/>
    </source>
</evidence>
<evidence type="ECO:0000256" key="1">
    <source>
        <dbReference type="SAM" id="SignalP"/>
    </source>
</evidence>
<evidence type="ECO:0000313" key="3">
    <source>
        <dbReference type="Proteomes" id="UP001500902"/>
    </source>
</evidence>